<keyword evidence="5" id="KW-1185">Reference proteome</keyword>
<dbReference type="SUPFAM" id="SSF49785">
    <property type="entry name" value="Galactose-binding domain-like"/>
    <property type="match status" value="1"/>
</dbReference>
<dbReference type="InterPro" id="IPR013783">
    <property type="entry name" value="Ig-like_fold"/>
</dbReference>
<dbReference type="InterPro" id="IPR008979">
    <property type="entry name" value="Galactose-bd-like_sf"/>
</dbReference>
<evidence type="ECO:0000313" key="5">
    <source>
        <dbReference type="Proteomes" id="UP001431776"/>
    </source>
</evidence>
<dbReference type="PROSITE" id="PS50022">
    <property type="entry name" value="FA58C_3"/>
    <property type="match status" value="1"/>
</dbReference>
<name>A0AAW6TW55_9BACT</name>
<sequence length="956" mass="103379">MCTRVVISLLCLLTMHPAARAATFTVVDLPAAGTDDAIGIDSDKIYTHTFDFGLGAPVTINGVAFEQGPSAGVSSAYTGTSLWGYGYTLNSTASGVTVDVHAGNDNIDADGDSNGLLRDMIYHSGGPVGEGTVVTLSGLTPGTTYSTRWYFRAYASGANRTITVQADGESHGVFSDTFEINIDAGGAHYLDYTFTADDTDVTIRFITHYDNMSAHIYGLSNEVIGLPAGASNPSPAAGDTDVPRDIDLGWTPGEFANTHDVYLGIAFDDVNEASRTDPRGVLVSQGQPATTYAPSGPLGYGQTYYWRVDEVNAPPDSTIYRGEVWSFTTEPFAYPVAGVVATTNGAFDEGAGPDKTVDGSGLNDADQHSTESTDMWLATPVAGEALWIQYEFEKVLKLHELLVWNYNVQFEPVLGFGIKSMTIEYSVDGEEWTVLGDAEFARATARPDYVANTVVDFGGVPARFVRLNVNSGHGMMGQYGLSEVRFMHIPVYAREPQPASGATNLAPDLTLRWRAGRESAIHEVYLSTEEQAVIDRTVPVTAVSEALLEAGMLDLARTYYWRVDEVNEAETPATWQGDLWSFDTQEYLVVEDFESYNDVDHRIFDTWIDGWVNNTGSTVGHLETPFAERSIVRGGRQSMPFFYDNSATTYSEATVDVGDLQVGPDWTGHGVKALTVYFHGDPDNSAEQMYLKLNGSKVVYDGDAGYLTQALWRPWNVNLADLNVNLRSVTELSIGFERAGAAGGKGVVYFDDLRLVPTVSPAGTFSIHPWTGDHDSGISSDKVYTHTGKFSGEGNDGEPFFAGNGVYFERDMDRSGTNWTLTGPATNVFDTTNPVNVTGDGAALARGFFYGDQDDNHPVLTLMNLVPGTTYVATFYTVGYGGAGGRFTDITPGDNPRNPTRVDQNSAGSGNGQLITYTYTAIGTEMSFVFDALVTGDSWHHYAFSNEVASSNQAQD</sequence>
<dbReference type="Pfam" id="PF00754">
    <property type="entry name" value="F5_F8_type_C"/>
    <property type="match status" value="1"/>
</dbReference>
<proteinExistence type="predicted"/>
<feature type="chain" id="PRO_5043745295" evidence="2">
    <location>
        <begin position="22"/>
        <end position="956"/>
    </location>
</feature>
<reference evidence="4" key="1">
    <citation type="submission" date="2023-05" db="EMBL/GenBank/DDBJ databases">
        <title>Anaerotaeda fermentans gen. nov., sp. nov., a novel anaerobic planctomycete of the new family within the order Sedimentisphaerales isolated from Taman Peninsula, Russia.</title>
        <authorList>
            <person name="Khomyakova M.A."/>
            <person name="Merkel A.Y."/>
            <person name="Slobodkin A.I."/>
        </authorList>
    </citation>
    <scope>NUCLEOTIDE SEQUENCE</scope>
    <source>
        <strain evidence="4">M17dextr</strain>
    </source>
</reference>
<evidence type="ECO:0000313" key="4">
    <source>
        <dbReference type="EMBL" id="MDI6448662.1"/>
    </source>
</evidence>
<dbReference type="AlphaFoldDB" id="A0AAW6TW55"/>
<dbReference type="InterPro" id="IPR000421">
    <property type="entry name" value="FA58C"/>
</dbReference>
<feature type="domain" description="F5/8 type C" evidence="3">
    <location>
        <begin position="332"/>
        <end position="467"/>
    </location>
</feature>
<protein>
    <submittedName>
        <fullName evidence="4">Discoidin domain-containing protein</fullName>
    </submittedName>
</protein>
<dbReference type="Gene3D" id="2.60.120.260">
    <property type="entry name" value="Galactose-binding domain-like"/>
    <property type="match status" value="1"/>
</dbReference>
<evidence type="ECO:0000259" key="3">
    <source>
        <dbReference type="PROSITE" id="PS50022"/>
    </source>
</evidence>
<comment type="caution">
    <text evidence="4">The sequence shown here is derived from an EMBL/GenBank/DDBJ whole genome shotgun (WGS) entry which is preliminary data.</text>
</comment>
<organism evidence="4 5">
    <name type="scientific">Anaerobaca lacustris</name>
    <dbReference type="NCBI Taxonomy" id="3044600"/>
    <lineage>
        <taxon>Bacteria</taxon>
        <taxon>Pseudomonadati</taxon>
        <taxon>Planctomycetota</taxon>
        <taxon>Phycisphaerae</taxon>
        <taxon>Sedimentisphaerales</taxon>
        <taxon>Anaerobacaceae</taxon>
        <taxon>Anaerobaca</taxon>
    </lineage>
</organism>
<accession>A0AAW6TW55</accession>
<evidence type="ECO:0000256" key="1">
    <source>
        <dbReference type="SAM" id="MobiDB-lite"/>
    </source>
</evidence>
<dbReference type="RefSeq" id="WP_349244072.1">
    <property type="nucleotide sequence ID" value="NZ_JASCXX010000006.1"/>
</dbReference>
<dbReference type="Gene3D" id="2.60.40.10">
    <property type="entry name" value="Immunoglobulins"/>
    <property type="match status" value="1"/>
</dbReference>
<feature type="region of interest" description="Disordered" evidence="1">
    <location>
        <begin position="350"/>
        <end position="370"/>
    </location>
</feature>
<gene>
    <name evidence="4" type="ORF">QJ522_06370</name>
</gene>
<feature type="signal peptide" evidence="2">
    <location>
        <begin position="1"/>
        <end position="21"/>
    </location>
</feature>
<dbReference type="EMBL" id="JASCXX010000006">
    <property type="protein sequence ID" value="MDI6448662.1"/>
    <property type="molecule type" value="Genomic_DNA"/>
</dbReference>
<keyword evidence="2" id="KW-0732">Signal</keyword>
<evidence type="ECO:0000256" key="2">
    <source>
        <dbReference type="SAM" id="SignalP"/>
    </source>
</evidence>
<dbReference type="Proteomes" id="UP001431776">
    <property type="component" value="Unassembled WGS sequence"/>
</dbReference>